<accession>A0A8J2VDD2</accession>
<proteinExistence type="predicted"/>
<dbReference type="InterPro" id="IPR011697">
    <property type="entry name" value="Peptidase_C26"/>
</dbReference>
<evidence type="ECO:0000313" key="1">
    <source>
        <dbReference type="EMBL" id="GGE08109.1"/>
    </source>
</evidence>
<sequence length="82" mass="9469">MDPALFGEDPLPGLQEVIPDRDQMEIELVMRLLDMDKPILQFARAIRFLILLQEVTFIKTCTRSEMVYCSIINMPLVTMPLT</sequence>
<gene>
    <name evidence="1" type="ORF">GCM10011571_06700</name>
</gene>
<dbReference type="AlphaFoldDB" id="A0A8J2VDD2"/>
<dbReference type="Proteomes" id="UP000625210">
    <property type="component" value="Unassembled WGS sequence"/>
</dbReference>
<comment type="caution">
    <text evidence="1">The sequence shown here is derived from an EMBL/GenBank/DDBJ whole genome shotgun (WGS) entry which is preliminary data.</text>
</comment>
<organism evidence="1 2">
    <name type="scientific">Marinithermofilum abyssi</name>
    <dbReference type="NCBI Taxonomy" id="1571185"/>
    <lineage>
        <taxon>Bacteria</taxon>
        <taxon>Bacillati</taxon>
        <taxon>Bacillota</taxon>
        <taxon>Bacilli</taxon>
        <taxon>Bacillales</taxon>
        <taxon>Thermoactinomycetaceae</taxon>
        <taxon>Marinithermofilum</taxon>
    </lineage>
</organism>
<dbReference type="Pfam" id="PF07722">
    <property type="entry name" value="Peptidase_C26"/>
    <property type="match status" value="1"/>
</dbReference>
<protein>
    <submittedName>
        <fullName evidence="1">Uncharacterized protein</fullName>
    </submittedName>
</protein>
<keyword evidence="2" id="KW-1185">Reference proteome</keyword>
<reference evidence="1" key="1">
    <citation type="journal article" date="2014" name="Int. J. Syst. Evol. Microbiol.">
        <title>Complete genome sequence of Corynebacterium casei LMG S-19264T (=DSM 44701T), isolated from a smear-ripened cheese.</title>
        <authorList>
            <consortium name="US DOE Joint Genome Institute (JGI-PGF)"/>
            <person name="Walter F."/>
            <person name="Albersmeier A."/>
            <person name="Kalinowski J."/>
            <person name="Ruckert C."/>
        </authorList>
    </citation>
    <scope>NUCLEOTIDE SEQUENCE</scope>
    <source>
        <strain evidence="1">CGMCC 1.15179</strain>
    </source>
</reference>
<dbReference type="EMBL" id="BMHQ01000002">
    <property type="protein sequence ID" value="GGE08109.1"/>
    <property type="molecule type" value="Genomic_DNA"/>
</dbReference>
<reference evidence="1" key="2">
    <citation type="submission" date="2020-09" db="EMBL/GenBank/DDBJ databases">
        <authorList>
            <person name="Sun Q."/>
            <person name="Zhou Y."/>
        </authorList>
    </citation>
    <scope>NUCLEOTIDE SEQUENCE</scope>
    <source>
        <strain evidence="1">CGMCC 1.15179</strain>
    </source>
</reference>
<evidence type="ECO:0000313" key="2">
    <source>
        <dbReference type="Proteomes" id="UP000625210"/>
    </source>
</evidence>
<name>A0A8J2VDD2_9BACL</name>
<dbReference type="GO" id="GO:0016787">
    <property type="term" value="F:hydrolase activity"/>
    <property type="evidence" value="ECO:0007669"/>
    <property type="project" value="InterPro"/>
</dbReference>